<proteinExistence type="predicted"/>
<dbReference type="Proteomes" id="UP000886743">
    <property type="component" value="Unassembled WGS sequence"/>
</dbReference>
<comment type="caution">
    <text evidence="2">The sequence shown here is derived from an EMBL/GenBank/DDBJ whole genome shotgun (WGS) entry which is preliminary data.</text>
</comment>
<protein>
    <submittedName>
        <fullName evidence="2">Uncharacterized protein</fullName>
    </submittedName>
</protein>
<sequence>MAGGYLIFGGLNAQTFQSTGTARALTALLSAAFTVSVWCLFRWVLGLLYIQPGWPRLLLLSCVAIAVSLFMAFYIPFSPCHDAYDMLSFLEKLLLGENTVYMSSYFAAFSSNHLTALIYLPFVKLFGSVEAGVRFLNCLLMCGSILLLAGCCKKMFGLKCAEFSLIFSAVLFPYLLLVGPYIYLPAIFLALLTLLLYHCRPITAKIGFFVVGGLLFTLRPMACAPILVYIFARGWFSHNLRHKVLRGIGKTAIALACFLLIKSGVGYTLYAANLRPYPNLDDSSMLWTLELGTRLNGSSTGLCIYFPYMTEGFDELSSLFIDLWEHYAPDKTPDFAYVSNLKKQISSEIVERTKNTILASPQNAWEFVQAKFINYYSDVYRPYYYMPNVYAPDFGDNVYHHYEKRFFLYMNACLLLFYAAAAGLVVSSVLRLLRRRRALPAAYGRCAALLLGALAVSVIAIAATEVGKRLMFDAIAVMFPVMCFALCHFATRLRRLFRKKEKAAAAAGVLVSAVGLYCLYQAYNITIFQNGTVTITPETVTIHFSGEITEPGYSLLLNDGEEIPLLGKTQVTLPNTDNSENFFNVRLPDGSLYQIAKQRRI</sequence>
<reference evidence="2" key="2">
    <citation type="journal article" date="2021" name="PeerJ">
        <title>Extensive microbial diversity within the chicken gut microbiome revealed by metagenomics and culture.</title>
        <authorList>
            <person name="Gilroy R."/>
            <person name="Ravi A."/>
            <person name="Getino M."/>
            <person name="Pursley I."/>
            <person name="Horton D.L."/>
            <person name="Alikhan N.F."/>
            <person name="Baker D."/>
            <person name="Gharbi K."/>
            <person name="Hall N."/>
            <person name="Watson M."/>
            <person name="Adriaenssens E.M."/>
            <person name="Foster-Nyarko E."/>
            <person name="Jarju S."/>
            <person name="Secka A."/>
            <person name="Antonio M."/>
            <person name="Oren A."/>
            <person name="Chaudhuri R.R."/>
            <person name="La Ragione R."/>
            <person name="Hildebrand F."/>
            <person name="Pallen M.J."/>
        </authorList>
    </citation>
    <scope>NUCLEOTIDE SEQUENCE</scope>
    <source>
        <strain evidence="2">4920</strain>
    </source>
</reference>
<feature type="transmembrane region" description="Helical" evidence="1">
    <location>
        <begin position="24"/>
        <end position="45"/>
    </location>
</feature>
<organism evidence="2 3">
    <name type="scientific">Candidatus Aphodoplasma excrementigallinarum</name>
    <dbReference type="NCBI Taxonomy" id="2840673"/>
    <lineage>
        <taxon>Bacteria</taxon>
        <taxon>Bacillati</taxon>
        <taxon>Bacillota</taxon>
        <taxon>Clostridia</taxon>
        <taxon>Eubacteriales</taxon>
        <taxon>Candidatus Aphodoplasma</taxon>
    </lineage>
</organism>
<feature type="transmembrane region" description="Helical" evidence="1">
    <location>
        <begin position="503"/>
        <end position="523"/>
    </location>
</feature>
<feature type="transmembrane region" description="Helical" evidence="1">
    <location>
        <begin position="131"/>
        <end position="149"/>
    </location>
</feature>
<keyword evidence="1" id="KW-0472">Membrane</keyword>
<accession>A0A9D1NHJ3</accession>
<feature type="transmembrane region" description="Helical" evidence="1">
    <location>
        <begin position="442"/>
        <end position="464"/>
    </location>
</feature>
<dbReference type="AlphaFoldDB" id="A0A9D1NHJ3"/>
<evidence type="ECO:0000313" key="2">
    <source>
        <dbReference type="EMBL" id="HIV02976.1"/>
    </source>
</evidence>
<feature type="transmembrane region" description="Helical" evidence="1">
    <location>
        <begin position="406"/>
        <end position="430"/>
    </location>
</feature>
<feature type="transmembrane region" description="Helical" evidence="1">
    <location>
        <begin position="206"/>
        <end position="232"/>
    </location>
</feature>
<gene>
    <name evidence="2" type="ORF">IAC74_05325</name>
</gene>
<name>A0A9D1NHJ3_9FIRM</name>
<feature type="transmembrane region" description="Helical" evidence="1">
    <location>
        <begin position="156"/>
        <end position="176"/>
    </location>
</feature>
<feature type="transmembrane region" description="Helical" evidence="1">
    <location>
        <begin position="252"/>
        <end position="272"/>
    </location>
</feature>
<keyword evidence="1" id="KW-1133">Transmembrane helix</keyword>
<keyword evidence="1" id="KW-0812">Transmembrane</keyword>
<evidence type="ECO:0000256" key="1">
    <source>
        <dbReference type="SAM" id="Phobius"/>
    </source>
</evidence>
<feature type="transmembrane region" description="Helical" evidence="1">
    <location>
        <begin position="470"/>
        <end position="491"/>
    </location>
</feature>
<dbReference type="EMBL" id="DVOF01000153">
    <property type="protein sequence ID" value="HIV02976.1"/>
    <property type="molecule type" value="Genomic_DNA"/>
</dbReference>
<reference evidence="2" key="1">
    <citation type="submission" date="2020-10" db="EMBL/GenBank/DDBJ databases">
        <authorList>
            <person name="Gilroy R."/>
        </authorList>
    </citation>
    <scope>NUCLEOTIDE SEQUENCE</scope>
    <source>
        <strain evidence="2">4920</strain>
    </source>
</reference>
<evidence type="ECO:0000313" key="3">
    <source>
        <dbReference type="Proteomes" id="UP000886743"/>
    </source>
</evidence>
<feature type="transmembrane region" description="Helical" evidence="1">
    <location>
        <begin position="57"/>
        <end position="77"/>
    </location>
</feature>